<comment type="caution">
    <text evidence="1">The sequence shown here is derived from an EMBL/GenBank/DDBJ whole genome shotgun (WGS) entry which is preliminary data.</text>
</comment>
<dbReference type="Proteomes" id="UP000598971">
    <property type="component" value="Unassembled WGS sequence"/>
</dbReference>
<gene>
    <name evidence="1" type="ORF">GD597_17130</name>
</gene>
<dbReference type="AlphaFoldDB" id="A0A8J8JVZ9"/>
<sequence>MKTRQDVETWVKQLMAEKKIMLDVYLPFNEYVDEGGNRVFTDEECDRLETEFNQAHTILQAEGRNLRKLIKATFNKPLL</sequence>
<keyword evidence="2" id="KW-1185">Reference proteome</keyword>
<evidence type="ECO:0000313" key="2">
    <source>
        <dbReference type="Proteomes" id="UP000598971"/>
    </source>
</evidence>
<reference evidence="1" key="1">
    <citation type="submission" date="2019-10" db="EMBL/GenBank/DDBJ databases">
        <title>Draft genome sequence of Panacibacter sp. KCS-6.</title>
        <authorList>
            <person name="Yim K.J."/>
        </authorList>
    </citation>
    <scope>NUCLEOTIDE SEQUENCE</scope>
    <source>
        <strain evidence="1">KCS-6</strain>
    </source>
</reference>
<dbReference type="RefSeq" id="WP_171609148.1">
    <property type="nucleotide sequence ID" value="NZ_WHPF01000013.1"/>
</dbReference>
<accession>A0A8J8JVZ9</accession>
<name>A0A8J8JVZ9_9BACT</name>
<protein>
    <submittedName>
        <fullName evidence="1">Uncharacterized protein</fullName>
    </submittedName>
</protein>
<proteinExistence type="predicted"/>
<organism evidence="1 2">
    <name type="scientific">Limnovirga soli</name>
    <dbReference type="NCBI Taxonomy" id="2656915"/>
    <lineage>
        <taxon>Bacteria</taxon>
        <taxon>Pseudomonadati</taxon>
        <taxon>Bacteroidota</taxon>
        <taxon>Chitinophagia</taxon>
        <taxon>Chitinophagales</taxon>
        <taxon>Chitinophagaceae</taxon>
        <taxon>Limnovirga</taxon>
    </lineage>
</organism>
<dbReference type="EMBL" id="WHPF01000013">
    <property type="protein sequence ID" value="NNV57199.1"/>
    <property type="molecule type" value="Genomic_DNA"/>
</dbReference>
<evidence type="ECO:0000313" key="1">
    <source>
        <dbReference type="EMBL" id="NNV57199.1"/>
    </source>
</evidence>